<protein>
    <submittedName>
        <fullName evidence="3">DUF4097 domain-containing protein</fullName>
    </submittedName>
</protein>
<dbReference type="Proteomes" id="UP000774130">
    <property type="component" value="Unassembled WGS sequence"/>
</dbReference>
<evidence type="ECO:0000259" key="2">
    <source>
        <dbReference type="Pfam" id="PF13349"/>
    </source>
</evidence>
<keyword evidence="1" id="KW-0732">Signal</keyword>
<sequence>MKKFLVLCLTGFMLFILTSCGKKAEPELVNTVEIKQVVNQIKVDYDADDLKVKYHNQPSIILKEYMNEDNQKYYAEIDSSQKSVKITEGKRPKRTSFKAFIELILPEEFDQDLTLHTTSGDIDLLETKKEFDSISLDTTSGEIQLRNSQAKSIKLTTTSGKLMAEKLAATDEMIVESTSGSVEFKDIAAENYQIKTTSGETSLENVTGNVHYTTTSGKLNSSDLVGGGKFEATGGGDIQLVYKKVEQDISMDAKNGQVTLDLPTKTNYQIKINTKNGTIESDSEFNLKGNQQEKIGGTKDPEYVVKLATKNGNIDLKGH</sequence>
<dbReference type="PANTHER" id="PTHR34094:SF1">
    <property type="entry name" value="PROTEIN FAM185A"/>
    <property type="match status" value="1"/>
</dbReference>
<feature type="signal peptide" evidence="1">
    <location>
        <begin position="1"/>
        <end position="24"/>
    </location>
</feature>
<evidence type="ECO:0000256" key="1">
    <source>
        <dbReference type="SAM" id="SignalP"/>
    </source>
</evidence>
<gene>
    <name evidence="3" type="ORF">KUA55_08495</name>
</gene>
<dbReference type="PROSITE" id="PS51257">
    <property type="entry name" value="PROKAR_LIPOPROTEIN"/>
    <property type="match status" value="1"/>
</dbReference>
<dbReference type="RefSeq" id="WP_218325773.1">
    <property type="nucleotide sequence ID" value="NZ_JAHUZB010000003.1"/>
</dbReference>
<organism evidence="3 4">
    <name type="scientific">Enterococcus alishanensis</name>
    <dbReference type="NCBI Taxonomy" id="1303817"/>
    <lineage>
        <taxon>Bacteria</taxon>
        <taxon>Bacillati</taxon>
        <taxon>Bacillota</taxon>
        <taxon>Bacilli</taxon>
        <taxon>Lactobacillales</taxon>
        <taxon>Enterococcaceae</taxon>
        <taxon>Enterococcus</taxon>
    </lineage>
</organism>
<keyword evidence="4" id="KW-1185">Reference proteome</keyword>
<evidence type="ECO:0000313" key="4">
    <source>
        <dbReference type="Proteomes" id="UP000774130"/>
    </source>
</evidence>
<name>A0ABS6TCW2_9ENTE</name>
<feature type="chain" id="PRO_5047409164" evidence="1">
    <location>
        <begin position="25"/>
        <end position="319"/>
    </location>
</feature>
<dbReference type="PANTHER" id="PTHR34094">
    <property type="match status" value="1"/>
</dbReference>
<evidence type="ECO:0000313" key="3">
    <source>
        <dbReference type="EMBL" id="MBV7390716.1"/>
    </source>
</evidence>
<feature type="domain" description="DUF4097" evidence="2">
    <location>
        <begin position="169"/>
        <end position="316"/>
    </location>
</feature>
<dbReference type="EMBL" id="JAHUZB010000003">
    <property type="protein sequence ID" value="MBV7390716.1"/>
    <property type="molecule type" value="Genomic_DNA"/>
</dbReference>
<proteinExistence type="predicted"/>
<reference evidence="3 4" key="1">
    <citation type="submission" date="2021-06" db="EMBL/GenBank/DDBJ databases">
        <title>Enterococcus alishanensis sp. nov., a novel lactic acid bacterium isolated from fresh coffee beans.</title>
        <authorList>
            <person name="Chen Y.-S."/>
        </authorList>
    </citation>
    <scope>NUCLEOTIDE SEQUENCE [LARGE SCALE GENOMIC DNA]</scope>
    <source>
        <strain evidence="3 4">ALS3</strain>
    </source>
</reference>
<accession>A0ABS6TCW2</accession>
<comment type="caution">
    <text evidence="3">The sequence shown here is derived from an EMBL/GenBank/DDBJ whole genome shotgun (WGS) entry which is preliminary data.</text>
</comment>
<dbReference type="InterPro" id="IPR025164">
    <property type="entry name" value="Toastrack_DUF4097"/>
</dbReference>
<dbReference type="Pfam" id="PF13349">
    <property type="entry name" value="DUF4097"/>
    <property type="match status" value="1"/>
</dbReference>